<evidence type="ECO:0000313" key="3">
    <source>
        <dbReference type="Proteomes" id="UP000502641"/>
    </source>
</evidence>
<dbReference type="KEGG" id="sarg:HKX69_15755"/>
<dbReference type="NCBIfam" id="NF047352">
    <property type="entry name" value="P_loop_sacsin"/>
    <property type="match status" value="1"/>
</dbReference>
<dbReference type="GO" id="GO:0016301">
    <property type="term" value="F:kinase activity"/>
    <property type="evidence" value="ECO:0007669"/>
    <property type="project" value="UniProtKB-KW"/>
</dbReference>
<keyword evidence="3" id="KW-1185">Reference proteome</keyword>
<gene>
    <name evidence="2" type="ORF">HKX69_15755</name>
</gene>
<feature type="compositionally biased region" description="Low complexity" evidence="1">
    <location>
        <begin position="1360"/>
        <end position="1383"/>
    </location>
</feature>
<feature type="region of interest" description="Disordered" evidence="1">
    <location>
        <begin position="1287"/>
        <end position="1339"/>
    </location>
</feature>
<feature type="compositionally biased region" description="Pro residues" evidence="1">
    <location>
        <begin position="1304"/>
        <end position="1338"/>
    </location>
</feature>
<dbReference type="RefSeq" id="WP_171154187.1">
    <property type="nucleotide sequence ID" value="NZ_CP053189.1"/>
</dbReference>
<organism evidence="2 3">
    <name type="scientific">Streptomyces argyrophylli</name>
    <dbReference type="NCBI Taxonomy" id="2726118"/>
    <lineage>
        <taxon>Bacteria</taxon>
        <taxon>Bacillati</taxon>
        <taxon>Actinomycetota</taxon>
        <taxon>Actinomycetes</taxon>
        <taxon>Kitasatosporales</taxon>
        <taxon>Streptomycetaceae</taxon>
        <taxon>Streptomyces</taxon>
    </lineage>
</organism>
<evidence type="ECO:0000313" key="2">
    <source>
        <dbReference type="EMBL" id="QJS10775.1"/>
    </source>
</evidence>
<dbReference type="SUPFAM" id="SSF55874">
    <property type="entry name" value="ATPase domain of HSP90 chaperone/DNA topoisomerase II/histidine kinase"/>
    <property type="match status" value="1"/>
</dbReference>
<dbReference type="EMBL" id="CP053189">
    <property type="protein sequence ID" value="QJS10775.1"/>
    <property type="molecule type" value="Genomic_DNA"/>
</dbReference>
<keyword evidence="2" id="KW-0808">Transferase</keyword>
<accession>A0A6M4PHU1</accession>
<reference evidence="2 3" key="1">
    <citation type="submission" date="2020-05" db="EMBL/GenBank/DDBJ databases">
        <authorList>
            <person name="Li K."/>
        </authorList>
    </citation>
    <scope>NUCLEOTIDE SEQUENCE [LARGE SCALE GENOMIC DNA]</scope>
    <source>
        <strain evidence="3">jing01</strain>
    </source>
</reference>
<keyword evidence="2" id="KW-0418">Kinase</keyword>
<dbReference type="InterPro" id="IPR036890">
    <property type="entry name" value="HATPase_C_sf"/>
</dbReference>
<name>A0A6M4PHU1_9ACTN</name>
<feature type="compositionally biased region" description="Basic and acidic residues" evidence="1">
    <location>
        <begin position="1272"/>
        <end position="1282"/>
    </location>
</feature>
<feature type="region of interest" description="Disordered" evidence="1">
    <location>
        <begin position="1263"/>
        <end position="1282"/>
    </location>
</feature>
<proteinExistence type="predicted"/>
<protein>
    <submittedName>
        <fullName evidence="2">Sensor histidine kinase</fullName>
    </submittedName>
</protein>
<sequence length="1530" mass="166861">MNEDEELIAAVEALLSDPRTDPGIDVETAEQAARAVGLLDEGLQNGPGVFRLMAEGGQRGAETLSSDRLQVLSEMVQNADDMGATQVRFIWRPEELLIAHDGKGVRLADILLLGLPWLSGKTSDAEATGRFGIGLATLRALATTWEVHCHPFHVRFADLSIRAVEPLVVPEQVAGPEWTVFRIPLALDALSASELFEWFETWNDSSLLFLRHVRWVEALSDRQGEQGADDETPPVMLSLAWTEIDQRRLRIDGEEADVRVREARTTSGALWRVYDAHVAPHGTSTRRHKAVGASMPVTVALPVHGPELGSVHAGLPVAELRAAARVHAQFDPVVSREGFAASRWNEDLVPLVADLWAASALDVLSDVEPSAWHLVPLPSPSDPSSPSRLQDSIRAALVDRSRTWLASQISLPCPNGTTKPLSALAVEEPQLSGVLDDEDFARLAGLPSTFPRRARDGAHQWRKVLTDWRSAGTAELADEVRVRDALISLDDTEYDIGQTIRLAAVAIEQNLDFLLHNRPCVIASDGRRLWPTAPGVAFAEPQDSEPRGAGPLDALGIVVNLHAGYSDDSQWSRRVLDWLRKQDSLVRRDDTAALLRRIERMGRAGRRIGGDTGCGVEQLVAVQAALGEVSKKVRERLGPGIGRAVLLDGYEYDSDGNKMPCKVPPAHAYLPQALESTDGDRFAVASGKTPGIKWVHRSYASTLLSQAQCGLSRTAFLRLLGVADTPRLKELQTGRDTKGYEADLRIGLSRDCWLSPAARTSELRRLGAGYTLDDRSSPDLDAVVQHIVAEQNPQERRRRTAALLQTLGRPGMITSSEHADVQAAEAFHRWKVRGQTAALWVWRLRETAWLEDTSGKLCTPEKVHLRTRDAQALYGQDDPGYLHPAIQEATSNRIDVLAALGVNGDPDVPQLIDRLRELRKRSTAPGLVDDRLKAEVYLVYQALAGRLRSGAAGTSGSALRKVRDAFRGTDFVLTDQGWQRASDCFRGPTILRGFRPFTIPDPELNPLWDALWIEEPSPEDLADVLKEIAQSGTQLQADQQRVMLEALRSLAGTVTSTDGPISLGLRSKLRWLPLRTTLGWTKQRPVYAVDHPAIARTLGDHLHVWQPGGDLQQFTGLLGVLKVHKLEASEAGVVAPDSARPDRQLTEDFRWAVSSLQDTLVRDEPDAAEAFTGWDWLMDLEVRVLPGLRIRMHPGEDHEVIEVPVDAHVDREAKALFVSTPEALRTTRGGGVAVASLFSAERAHVGHRWRDLWEVDWPQDAPVAPLVPSGQQDHEDRERLASQLRERELSRPPGPMVPAQPSSPVNPPAGIPSPSSMPAPPSIPAPPGAGSPPVPPTAEPRKLVSLVELQARTPQATCTASASQPRSAPSSSSRRAASLPQPRQGGAAPNERSGLLGYQDRDKEKTVLALLAGILGASGRTLEDQRGLQRLGADAVDSAGHFYEIKAHGGAEPADISLTSAELTRALAEGSNYSLVIASNLEEGRGTPTLRIITDPLRFFEVESMADVKLKGVRDADADAAVWQWPDAGV</sequence>
<feature type="region of interest" description="Disordered" evidence="1">
    <location>
        <begin position="1353"/>
        <end position="1399"/>
    </location>
</feature>
<dbReference type="Proteomes" id="UP000502641">
    <property type="component" value="Chromosome"/>
</dbReference>
<evidence type="ECO:0000256" key="1">
    <source>
        <dbReference type="SAM" id="MobiDB-lite"/>
    </source>
</evidence>